<proteinExistence type="predicted"/>
<dbReference type="Gene3D" id="2.60.120.560">
    <property type="entry name" value="Exo-inulinase, domain 1"/>
    <property type="match status" value="1"/>
</dbReference>
<keyword evidence="2" id="KW-1185">Reference proteome</keyword>
<reference evidence="2" key="1">
    <citation type="submission" date="2018-03" db="EMBL/GenBank/DDBJ databases">
        <authorList>
            <person name="Sun L."/>
            <person name="Liu H."/>
            <person name="Chen W."/>
            <person name="Huang K."/>
            <person name="Liu W."/>
            <person name="Gao X."/>
        </authorList>
    </citation>
    <scope>NUCLEOTIDE SEQUENCE [LARGE SCALE GENOMIC DNA]</scope>
    <source>
        <strain evidence="2">SH9</strain>
    </source>
</reference>
<evidence type="ECO:0000313" key="2">
    <source>
        <dbReference type="Proteomes" id="UP000239772"/>
    </source>
</evidence>
<name>A0A2T1HWK2_9HYPH</name>
<protein>
    <submittedName>
        <fullName evidence="1">Uncharacterized protein</fullName>
    </submittedName>
</protein>
<dbReference type="EMBL" id="PVZS01000005">
    <property type="protein sequence ID" value="PSC05970.1"/>
    <property type="molecule type" value="Genomic_DNA"/>
</dbReference>
<gene>
    <name evidence="1" type="ORF">SLNSH_06230</name>
</gene>
<evidence type="ECO:0000313" key="1">
    <source>
        <dbReference type="EMBL" id="PSC05970.1"/>
    </source>
</evidence>
<sequence>MGEVPAGFQIGLTGDGLVGLWTTVRDGGAAGGVAFEQRTPDQTSNRFPLAIYSLFSAKDVGATVRFKSVAGHVHQAAGLAVRVIDENNYYVAVADCIANRITLNRVVAGRLEEIQGVVQPVATATWHELGLRAAGDAFTVSFEGAELFTVRDTAFGVAGHLALWTEADTIARFDRISARMAP</sequence>
<organism evidence="1 2">
    <name type="scientific">Alsobacter soli</name>
    <dbReference type="NCBI Taxonomy" id="2109933"/>
    <lineage>
        <taxon>Bacteria</taxon>
        <taxon>Pseudomonadati</taxon>
        <taxon>Pseudomonadota</taxon>
        <taxon>Alphaproteobacteria</taxon>
        <taxon>Hyphomicrobiales</taxon>
        <taxon>Alsobacteraceae</taxon>
        <taxon>Alsobacter</taxon>
    </lineage>
</organism>
<accession>A0A2T1HWK2</accession>
<dbReference type="AlphaFoldDB" id="A0A2T1HWK2"/>
<comment type="caution">
    <text evidence="1">The sequence shown here is derived from an EMBL/GenBank/DDBJ whole genome shotgun (WGS) entry which is preliminary data.</text>
</comment>
<dbReference type="Proteomes" id="UP000239772">
    <property type="component" value="Unassembled WGS sequence"/>
</dbReference>